<evidence type="ECO:0000313" key="4">
    <source>
        <dbReference type="EMBL" id="CAL4067518.1"/>
    </source>
</evidence>
<name>A0AAV2Q0B9_MEGNR</name>
<organism evidence="4 5">
    <name type="scientific">Meganyctiphanes norvegica</name>
    <name type="common">Northern krill</name>
    <name type="synonym">Thysanopoda norvegica</name>
    <dbReference type="NCBI Taxonomy" id="48144"/>
    <lineage>
        <taxon>Eukaryota</taxon>
        <taxon>Metazoa</taxon>
        <taxon>Ecdysozoa</taxon>
        <taxon>Arthropoda</taxon>
        <taxon>Crustacea</taxon>
        <taxon>Multicrustacea</taxon>
        <taxon>Malacostraca</taxon>
        <taxon>Eumalacostraca</taxon>
        <taxon>Eucarida</taxon>
        <taxon>Euphausiacea</taxon>
        <taxon>Euphausiidae</taxon>
        <taxon>Meganyctiphanes</taxon>
    </lineage>
</organism>
<comment type="caution">
    <text evidence="1">Lacks conserved residue(s) required for the propagation of feature annotation.</text>
</comment>
<evidence type="ECO:0000313" key="5">
    <source>
        <dbReference type="Proteomes" id="UP001497623"/>
    </source>
</evidence>
<dbReference type="AlphaFoldDB" id="A0AAV2Q0B9"/>
<dbReference type="SMART" id="SM00254">
    <property type="entry name" value="ShKT"/>
    <property type="match status" value="2"/>
</dbReference>
<reference evidence="4 5" key="1">
    <citation type="submission" date="2024-05" db="EMBL/GenBank/DDBJ databases">
        <authorList>
            <person name="Wallberg A."/>
        </authorList>
    </citation>
    <scope>NUCLEOTIDE SEQUENCE [LARGE SCALE GENOMIC DNA]</scope>
</reference>
<sequence length="141" mass="16023">MSGFNLLHLFAMIATVIIIISGIQAHVLPAKLRLPVECEDSRPDCANWAKEGQCYKNPGYMKVHCRVSCSNCQEDSNCRNYHDQCDAWANAEECQLNPCFMAKNCANACGWCIPAYAENHHANLPHIDYRKIYLRKCRNNS</sequence>
<dbReference type="Pfam" id="PF01549">
    <property type="entry name" value="ShK"/>
    <property type="match status" value="2"/>
</dbReference>
<dbReference type="EMBL" id="CAXKWB010002736">
    <property type="protein sequence ID" value="CAL4067518.1"/>
    <property type="molecule type" value="Genomic_DNA"/>
</dbReference>
<feature type="disulfide bond" evidence="1">
    <location>
        <begin position="38"/>
        <end position="72"/>
    </location>
</feature>
<keyword evidence="1" id="KW-1015">Disulfide bond</keyword>
<feature type="disulfide bond" evidence="1">
    <location>
        <begin position="78"/>
        <end position="112"/>
    </location>
</feature>
<dbReference type="InterPro" id="IPR003582">
    <property type="entry name" value="ShKT_dom"/>
</dbReference>
<accession>A0AAV2Q0B9</accession>
<feature type="chain" id="PRO_5043674096" description="ShKT domain-containing protein" evidence="2">
    <location>
        <begin position="26"/>
        <end position="141"/>
    </location>
</feature>
<feature type="domain" description="ShKT" evidence="3">
    <location>
        <begin position="78"/>
        <end position="112"/>
    </location>
</feature>
<evidence type="ECO:0000256" key="1">
    <source>
        <dbReference type="PROSITE-ProRule" id="PRU01005"/>
    </source>
</evidence>
<evidence type="ECO:0000259" key="3">
    <source>
        <dbReference type="PROSITE" id="PS51670"/>
    </source>
</evidence>
<dbReference type="Proteomes" id="UP001497623">
    <property type="component" value="Unassembled WGS sequence"/>
</dbReference>
<keyword evidence="2" id="KW-0732">Signal</keyword>
<protein>
    <recommendedName>
        <fullName evidence="3">ShKT domain-containing protein</fullName>
    </recommendedName>
</protein>
<comment type="caution">
    <text evidence="4">The sequence shown here is derived from an EMBL/GenBank/DDBJ whole genome shotgun (WGS) entry which is preliminary data.</text>
</comment>
<feature type="domain" description="ShKT" evidence="3">
    <location>
        <begin position="38"/>
        <end position="72"/>
    </location>
</feature>
<keyword evidence="5" id="KW-1185">Reference proteome</keyword>
<dbReference type="PROSITE" id="PS51670">
    <property type="entry name" value="SHKT"/>
    <property type="match status" value="2"/>
</dbReference>
<gene>
    <name evidence="4" type="ORF">MNOR_LOCUS6572</name>
</gene>
<proteinExistence type="predicted"/>
<evidence type="ECO:0000256" key="2">
    <source>
        <dbReference type="SAM" id="SignalP"/>
    </source>
</evidence>
<feature type="signal peptide" evidence="2">
    <location>
        <begin position="1"/>
        <end position="25"/>
    </location>
</feature>